<keyword evidence="4" id="KW-1185">Reference proteome</keyword>
<proteinExistence type="predicted"/>
<sequence>MLKDKKIPCLVLTISSLLSACGGGSPASPTTTTKVTPTPTAPTQPTTTPLSSAFPITVDVFGVSIRATSSTKMEKVLHAANVMAEYLDNDGNGIPDNQFVVDQMVSSGATLLMAPTESAFEEAAKDLEQLDAYQPLFGDETIPGNQGGRFDATLEEVLHLITHVGYSKVYPEIFGERAGTAIADAMDIARGGHFEVIPNRYPEGAWYTYDDQTCDYSCMVTEYTYWGLTSILGAQASRLEEIQNEWKLNTRNKVKDKDAKIFNILTNDTYQLAKILPIGQYKGFEIKIEGVEASENVDSSHEILQSVVAENPHYKIAYTDTSNVYMMSPDGTEMRLLANANPVAGYVSWSPNAQYVYFASAKGDEQSAWEGFRVNVETNQLTKLTNFGQDVRSLGVSPDDQYLAISVMSGNSNIGDNNENLTQFNTDLYIVEMAIAEEIWNSGETLSLADMNVLVSSPATDQFWYEEINWRPTLPTDGKEPILAYTQTWRYDEDDVSYTNVYTIRADGSEKTLLVENKDQPIWDFDGERISFLDMSYYDFETKSIRQWVVTEINEETAAPALSPDGDFMIFEVGDENRKAGLARASESADNQGVVLNGLNVYEPRWSPLPVELNTSSVQMVIGAKSVNACRAAADNDEQACLIINGESAEMNGVIGSNIVKTVNQLLSEHPQVNTIILNQVPGSMDDISNLEAARLIYDSGLTTALRSNSDIASGGVDFFLAGVKRQVAAGAKLGVHAWGYQDSEGNYKSASELPRNHPEHEMYIEFYKHINHTTPSEFYFYTIDAAPFDDIHYMTEDELNKWNMAR</sequence>
<dbReference type="Proteomes" id="UP000076643">
    <property type="component" value="Unassembled WGS sequence"/>
</dbReference>
<feature type="signal peptide" evidence="2">
    <location>
        <begin position="1"/>
        <end position="20"/>
    </location>
</feature>
<feature type="compositionally biased region" description="Low complexity" evidence="1">
    <location>
        <begin position="30"/>
        <end position="49"/>
    </location>
</feature>
<feature type="chain" id="PRO_5007881413" evidence="2">
    <location>
        <begin position="21"/>
        <end position="807"/>
    </location>
</feature>
<dbReference type="SUPFAM" id="SSF69304">
    <property type="entry name" value="Tricorn protease N-terminal domain"/>
    <property type="match status" value="1"/>
</dbReference>
<evidence type="ECO:0000313" key="4">
    <source>
        <dbReference type="Proteomes" id="UP000076643"/>
    </source>
</evidence>
<dbReference type="EMBL" id="AUYB01000120">
    <property type="protein sequence ID" value="KZN33939.1"/>
    <property type="molecule type" value="Genomic_DNA"/>
</dbReference>
<reference evidence="3 4" key="1">
    <citation type="submission" date="2013-07" db="EMBL/GenBank/DDBJ databases">
        <title>Comparative Genomic and Metabolomic Analysis of Twelve Strains of Pseudoalteromonas luteoviolacea.</title>
        <authorList>
            <person name="Vynne N.G."/>
            <person name="Mansson M."/>
            <person name="Gram L."/>
        </authorList>
    </citation>
    <scope>NUCLEOTIDE SEQUENCE [LARGE SCALE GENOMIC DNA]</scope>
    <source>
        <strain evidence="3 4">DSM 6061</strain>
    </source>
</reference>
<evidence type="ECO:0000256" key="1">
    <source>
        <dbReference type="SAM" id="MobiDB-lite"/>
    </source>
</evidence>
<accession>A0A166VW55</accession>
<evidence type="ECO:0000313" key="3">
    <source>
        <dbReference type="EMBL" id="KZN33939.1"/>
    </source>
</evidence>
<protein>
    <submittedName>
        <fullName evidence="3">Uncharacterized protein</fullName>
    </submittedName>
</protein>
<keyword evidence="2" id="KW-0732">Signal</keyword>
<dbReference type="AlphaFoldDB" id="A0A166VW55"/>
<dbReference type="InterPro" id="IPR011042">
    <property type="entry name" value="6-blade_b-propeller_TolB-like"/>
</dbReference>
<feature type="region of interest" description="Disordered" evidence="1">
    <location>
        <begin position="21"/>
        <end position="49"/>
    </location>
</feature>
<dbReference type="RefSeq" id="WP_081232454.1">
    <property type="nucleotide sequence ID" value="NZ_AQHB01000023.1"/>
</dbReference>
<evidence type="ECO:0000256" key="2">
    <source>
        <dbReference type="SAM" id="SignalP"/>
    </source>
</evidence>
<dbReference type="PATRIC" id="fig|1365250.3.peg.3604"/>
<dbReference type="PROSITE" id="PS51257">
    <property type="entry name" value="PROKAR_LIPOPROTEIN"/>
    <property type="match status" value="1"/>
</dbReference>
<organism evidence="3 4">
    <name type="scientific">Pseudoalteromonas luteoviolacea DSM 6061</name>
    <dbReference type="NCBI Taxonomy" id="1365250"/>
    <lineage>
        <taxon>Bacteria</taxon>
        <taxon>Pseudomonadati</taxon>
        <taxon>Pseudomonadota</taxon>
        <taxon>Gammaproteobacteria</taxon>
        <taxon>Alteromonadales</taxon>
        <taxon>Pseudoalteromonadaceae</taxon>
        <taxon>Pseudoalteromonas</taxon>
    </lineage>
</organism>
<comment type="caution">
    <text evidence="3">The sequence shown here is derived from an EMBL/GenBank/DDBJ whole genome shotgun (WGS) entry which is preliminary data.</text>
</comment>
<gene>
    <name evidence="3" type="ORF">N475_19535</name>
</gene>
<dbReference type="Gene3D" id="2.120.10.30">
    <property type="entry name" value="TolB, C-terminal domain"/>
    <property type="match status" value="2"/>
</dbReference>
<name>A0A166VW55_9GAMM</name>